<protein>
    <submittedName>
        <fullName evidence="1">Putative translation elongation factor G</fullName>
    </submittedName>
</protein>
<organism evidence="1 2">
    <name type="scientific">Anaplasma phagocytophilum str. ApMUC09</name>
    <dbReference type="NCBI Taxonomy" id="1359152"/>
    <lineage>
        <taxon>Bacteria</taxon>
        <taxon>Pseudomonadati</taxon>
        <taxon>Pseudomonadota</taxon>
        <taxon>Alphaproteobacteria</taxon>
        <taxon>Rickettsiales</taxon>
        <taxon>Anaplasmataceae</taxon>
        <taxon>Anaplasma</taxon>
        <taxon>phagocytophilum group</taxon>
    </lineage>
</organism>
<sequence length="75" mass="8503">MQDYIYSVVLNSGKGYTESVGRILLMHANNREDIREIKAGDIAALAELKKTTTQKTKPDFISRNSIVITYIKQQN</sequence>
<dbReference type="PATRIC" id="fig|1359152.3.peg.99"/>
<proteinExistence type="predicted"/>
<evidence type="ECO:0000313" key="2">
    <source>
        <dbReference type="Proteomes" id="UP000033441"/>
    </source>
</evidence>
<dbReference type="GO" id="GO:0003746">
    <property type="term" value="F:translation elongation factor activity"/>
    <property type="evidence" value="ECO:0007669"/>
    <property type="project" value="UniProtKB-KW"/>
</dbReference>
<comment type="caution">
    <text evidence="1">The sequence shown here is derived from an EMBL/GenBank/DDBJ whole genome shotgun (WGS) entry which is preliminary data.</text>
</comment>
<dbReference type="InterPro" id="IPR009000">
    <property type="entry name" value="Transl_B-barrel_sf"/>
</dbReference>
<accession>A0A0F3N7S9</accession>
<keyword evidence="1" id="KW-0648">Protein biosynthesis</keyword>
<dbReference type="AlphaFoldDB" id="A0A0F3N7S9"/>
<dbReference type="Gene3D" id="2.40.30.10">
    <property type="entry name" value="Translation factors"/>
    <property type="match status" value="1"/>
</dbReference>
<dbReference type="Proteomes" id="UP000033441">
    <property type="component" value="Unassembled WGS sequence"/>
</dbReference>
<reference evidence="1 2" key="1">
    <citation type="submission" date="2015-02" db="EMBL/GenBank/DDBJ databases">
        <title>Genome Sequencing of Rickettsiales.</title>
        <authorList>
            <person name="Daugherty S.C."/>
            <person name="Su Q."/>
            <person name="Abolude K."/>
            <person name="Beier-Sexton M."/>
            <person name="Carlyon J.A."/>
            <person name="Carter R."/>
            <person name="Day N.P."/>
            <person name="Dumler S.J."/>
            <person name="Dyachenko V."/>
            <person name="Godinez A."/>
            <person name="Kurtti T.J."/>
            <person name="Lichay M."/>
            <person name="Mullins K.E."/>
            <person name="Ott S."/>
            <person name="Pappas-Brown V."/>
            <person name="Paris D.H."/>
            <person name="Patel P."/>
            <person name="Richards A.L."/>
            <person name="Sadzewicz L."/>
            <person name="Sears K."/>
            <person name="Seidman D."/>
            <person name="Sengamalay N."/>
            <person name="Stenos J."/>
            <person name="Tallon L.J."/>
            <person name="Vincent G."/>
            <person name="Fraser C.M."/>
            <person name="Munderloh U."/>
            <person name="Dunning-Hotopp J.C."/>
        </authorList>
    </citation>
    <scope>NUCLEOTIDE SEQUENCE [LARGE SCALE GENOMIC DNA]</scope>
    <source>
        <strain evidence="1 2">ApMUC09</strain>
    </source>
</reference>
<dbReference type="EMBL" id="LANV01000001">
    <property type="protein sequence ID" value="KJV64085.1"/>
    <property type="molecule type" value="Genomic_DNA"/>
</dbReference>
<keyword evidence="1" id="KW-0251">Elongation factor</keyword>
<gene>
    <name evidence="1" type="ORF">APHMUC_0096</name>
</gene>
<name>A0A0F3N7S9_ANAPH</name>
<evidence type="ECO:0000313" key="1">
    <source>
        <dbReference type="EMBL" id="KJV64085.1"/>
    </source>
</evidence>
<dbReference type="SUPFAM" id="SSF50447">
    <property type="entry name" value="Translation proteins"/>
    <property type="match status" value="1"/>
</dbReference>